<evidence type="ECO:0000313" key="2">
    <source>
        <dbReference type="Proteomes" id="UP000799755"/>
    </source>
</evidence>
<comment type="caution">
    <text evidence="1">The sequence shown here is derived from an EMBL/GenBank/DDBJ whole genome shotgun (WGS) entry which is preliminary data.</text>
</comment>
<organism evidence="1 2">
    <name type="scientific">Lindgomyces ingoldianus</name>
    <dbReference type="NCBI Taxonomy" id="673940"/>
    <lineage>
        <taxon>Eukaryota</taxon>
        <taxon>Fungi</taxon>
        <taxon>Dikarya</taxon>
        <taxon>Ascomycota</taxon>
        <taxon>Pezizomycotina</taxon>
        <taxon>Dothideomycetes</taxon>
        <taxon>Pleosporomycetidae</taxon>
        <taxon>Pleosporales</taxon>
        <taxon>Lindgomycetaceae</taxon>
        <taxon>Lindgomyces</taxon>
    </lineage>
</organism>
<dbReference type="Proteomes" id="UP000799755">
    <property type="component" value="Unassembled WGS sequence"/>
</dbReference>
<accession>A0ACB6Q9D5</accession>
<evidence type="ECO:0000313" key="1">
    <source>
        <dbReference type="EMBL" id="KAF2463511.1"/>
    </source>
</evidence>
<keyword evidence="2" id="KW-1185">Reference proteome</keyword>
<protein>
    <submittedName>
        <fullName evidence="1">Uncharacterized protein</fullName>
    </submittedName>
</protein>
<gene>
    <name evidence="1" type="ORF">BDR25DRAFT_362684</name>
</gene>
<name>A0ACB6Q9D5_9PLEO</name>
<dbReference type="EMBL" id="MU003549">
    <property type="protein sequence ID" value="KAF2463511.1"/>
    <property type="molecule type" value="Genomic_DNA"/>
</dbReference>
<reference evidence="1" key="1">
    <citation type="journal article" date="2020" name="Stud. Mycol.">
        <title>101 Dothideomycetes genomes: a test case for predicting lifestyles and emergence of pathogens.</title>
        <authorList>
            <person name="Haridas S."/>
            <person name="Albert R."/>
            <person name="Binder M."/>
            <person name="Bloem J."/>
            <person name="Labutti K."/>
            <person name="Salamov A."/>
            <person name="Andreopoulos B."/>
            <person name="Baker S."/>
            <person name="Barry K."/>
            <person name="Bills G."/>
            <person name="Bluhm B."/>
            <person name="Cannon C."/>
            <person name="Castanera R."/>
            <person name="Culley D."/>
            <person name="Daum C."/>
            <person name="Ezra D."/>
            <person name="Gonzalez J."/>
            <person name="Henrissat B."/>
            <person name="Kuo A."/>
            <person name="Liang C."/>
            <person name="Lipzen A."/>
            <person name="Lutzoni F."/>
            <person name="Magnuson J."/>
            <person name="Mondo S."/>
            <person name="Nolan M."/>
            <person name="Ohm R."/>
            <person name="Pangilinan J."/>
            <person name="Park H.-J."/>
            <person name="Ramirez L."/>
            <person name="Alfaro M."/>
            <person name="Sun H."/>
            <person name="Tritt A."/>
            <person name="Yoshinaga Y."/>
            <person name="Zwiers L.-H."/>
            <person name="Turgeon B."/>
            <person name="Goodwin S."/>
            <person name="Spatafora J."/>
            <person name="Crous P."/>
            <person name="Grigoriev I."/>
        </authorList>
    </citation>
    <scope>NUCLEOTIDE SEQUENCE</scope>
    <source>
        <strain evidence="1">ATCC 200398</strain>
    </source>
</reference>
<proteinExistence type="predicted"/>
<sequence>MKPLRANMGFLITSASNPATLPLTRSSRKRLIVFGTDKEHNWGTQVRCSRIYIFDFTESTLLSPLCGLLSSQISTAQLHLMHRRRISNTSNPNLRLFRLPQPVLYVAPRTPSIVVHETGGGTAWKIRKRSQKPPLQSLPRNSSKILTTLNDLFIDHRRVYRMVELLTGALYESYPLITNSRAQTLASKAFKMCNFAFSCPNNTHESIILLCVDKSEQDNLALAYALPITINEPAVTLLPKHPEPQLNSTFSAIWRWESGGFDSDWEFVNEDCALDSRLQMGDMRYEGSVAGDDGLVDLVATGDDCLDGGIAMDDLILGPEI</sequence>